<dbReference type="SMART" id="SM00054">
    <property type="entry name" value="EFh"/>
    <property type="match status" value="4"/>
</dbReference>
<organism evidence="3 4">
    <name type="scientific">Paramecium primaurelia</name>
    <dbReference type="NCBI Taxonomy" id="5886"/>
    <lineage>
        <taxon>Eukaryota</taxon>
        <taxon>Sar</taxon>
        <taxon>Alveolata</taxon>
        <taxon>Ciliophora</taxon>
        <taxon>Intramacronucleata</taxon>
        <taxon>Oligohymenophorea</taxon>
        <taxon>Peniculida</taxon>
        <taxon>Parameciidae</taxon>
        <taxon>Paramecium</taxon>
    </lineage>
</organism>
<dbReference type="PROSITE" id="PS50222">
    <property type="entry name" value="EF_HAND_2"/>
    <property type="match status" value="3"/>
</dbReference>
<dbReference type="PROSITE" id="PS00018">
    <property type="entry name" value="EF_HAND_1"/>
    <property type="match status" value="3"/>
</dbReference>
<keyword evidence="1" id="KW-0175">Coiled coil</keyword>
<feature type="domain" description="EF-hand" evidence="2">
    <location>
        <begin position="353"/>
        <end position="388"/>
    </location>
</feature>
<dbReference type="AlphaFoldDB" id="A0A8S1L333"/>
<feature type="domain" description="EF-hand" evidence="2">
    <location>
        <begin position="315"/>
        <end position="350"/>
    </location>
</feature>
<gene>
    <name evidence="3" type="ORF">PPRIM_AZ9-3.1.T0290229</name>
</gene>
<evidence type="ECO:0000259" key="2">
    <source>
        <dbReference type="PROSITE" id="PS50222"/>
    </source>
</evidence>
<name>A0A8S1L333_PARPR</name>
<proteinExistence type="predicted"/>
<evidence type="ECO:0000256" key="1">
    <source>
        <dbReference type="SAM" id="Coils"/>
    </source>
</evidence>
<evidence type="ECO:0000313" key="3">
    <source>
        <dbReference type="EMBL" id="CAD8059903.1"/>
    </source>
</evidence>
<dbReference type="Pfam" id="PF13405">
    <property type="entry name" value="EF-hand_6"/>
    <property type="match status" value="1"/>
</dbReference>
<comment type="caution">
    <text evidence="3">The sequence shown here is derived from an EMBL/GenBank/DDBJ whole genome shotgun (WGS) entry which is preliminary data.</text>
</comment>
<dbReference type="GO" id="GO:0005509">
    <property type="term" value="F:calcium ion binding"/>
    <property type="evidence" value="ECO:0007669"/>
    <property type="project" value="InterPro"/>
</dbReference>
<accession>A0A8S1L333</accession>
<dbReference type="Proteomes" id="UP000688137">
    <property type="component" value="Unassembled WGS sequence"/>
</dbReference>
<keyword evidence="4" id="KW-1185">Reference proteome</keyword>
<sequence length="456" mass="53612">MGNYFRTVPKGPLEETLIHFLKTRKLQHINDCIEMINDSYPTKSTLILDEYLDVFGGILEEWTEQVFLLLENNNSAAGQVDIYESLAVIIVFCGEEFNIKLEFIYKMFDFDQSGEIEKKELIMTLQTSIRALCKIAKLQPPELKDLEYFAEKMFIQLDSDRSASISFHEFSIWLLNSWELQDFMLQYALIQTFENADRRAKERRIFFQKLYETAAGGPDQQYCDDDSIKTLLLTELKEQKKETIELLIHILIQSTKIHQKHDEQNQQYPNGILKEAYEDIMAAWSAFDASDINSDNQTSIQELKFLLYAYEGDKPDLFRIKEEMKILDKDNSGYVSREEWIQYLCVEDKGKFQFRGNLKQLFNKYDKDNSGALSIQEIKQLLTDNMKDMQIKFKLKGQNENFEEMVNQLAQEVVDDLNSENDKQSNDRTLTWIEFKNYMDQAVLKLDKLKDFLKSI</sequence>
<dbReference type="EMBL" id="CAJJDM010000028">
    <property type="protein sequence ID" value="CAD8059903.1"/>
    <property type="molecule type" value="Genomic_DNA"/>
</dbReference>
<feature type="domain" description="EF-hand" evidence="2">
    <location>
        <begin position="96"/>
        <end position="131"/>
    </location>
</feature>
<evidence type="ECO:0000313" key="4">
    <source>
        <dbReference type="Proteomes" id="UP000688137"/>
    </source>
</evidence>
<dbReference type="CDD" id="cd00051">
    <property type="entry name" value="EFh"/>
    <property type="match status" value="1"/>
</dbReference>
<dbReference type="InterPro" id="IPR002048">
    <property type="entry name" value="EF_hand_dom"/>
</dbReference>
<feature type="coiled-coil region" evidence="1">
    <location>
        <begin position="392"/>
        <end position="427"/>
    </location>
</feature>
<dbReference type="Pfam" id="PF13202">
    <property type="entry name" value="EF-hand_5"/>
    <property type="match status" value="1"/>
</dbReference>
<protein>
    <recommendedName>
        <fullName evidence="2">EF-hand domain-containing protein</fullName>
    </recommendedName>
</protein>
<reference evidence="3" key="1">
    <citation type="submission" date="2021-01" db="EMBL/GenBank/DDBJ databases">
        <authorList>
            <consortium name="Genoscope - CEA"/>
            <person name="William W."/>
        </authorList>
    </citation>
    <scope>NUCLEOTIDE SEQUENCE</scope>
</reference>
<dbReference type="InterPro" id="IPR018247">
    <property type="entry name" value="EF_Hand_1_Ca_BS"/>
</dbReference>